<name>A0A0D3I8J1_EMIH1</name>
<protein>
    <recommendedName>
        <fullName evidence="6">Pentacotripeptide-repeat region of PRORP domain-containing protein</fullName>
    </recommendedName>
</protein>
<sequence length="204" mass="20862">MPEPAVFNSLIGLCGKSGEGEYALRIFAYMKQLEVIPNSTTFRALVAACLNAGDSARAEQATHTAHPRALGLALVMPCGSGRARDGCRGAVHEMAAAGWEPDAETAESLLRAVASRQGEARLDEAARVVDALRFQAGAPPPLAPVLDEAAFGAALRQLHASLPPAGKPGESASRDRLRAAVEAVAAAHTPSSTTAASGGAGEEA</sequence>
<dbReference type="PANTHER" id="PTHR47447">
    <property type="entry name" value="OS03G0856100 PROTEIN"/>
    <property type="match status" value="1"/>
</dbReference>
<dbReference type="AlphaFoldDB" id="A0A0D3I8J1"/>
<dbReference type="Proteomes" id="UP000013827">
    <property type="component" value="Unassembled WGS sequence"/>
</dbReference>
<evidence type="ECO:0000256" key="3">
    <source>
        <dbReference type="SAM" id="MobiDB-lite"/>
    </source>
</evidence>
<dbReference type="PANTHER" id="PTHR47447:SF17">
    <property type="entry name" value="OS12G0638900 PROTEIN"/>
    <property type="match status" value="1"/>
</dbReference>
<reference evidence="5" key="1">
    <citation type="journal article" date="2013" name="Nature">
        <title>Pan genome of the phytoplankton Emiliania underpins its global distribution.</title>
        <authorList>
            <person name="Read B.A."/>
            <person name="Kegel J."/>
            <person name="Klute M.J."/>
            <person name="Kuo A."/>
            <person name="Lefebvre S.C."/>
            <person name="Maumus F."/>
            <person name="Mayer C."/>
            <person name="Miller J."/>
            <person name="Monier A."/>
            <person name="Salamov A."/>
            <person name="Young J."/>
            <person name="Aguilar M."/>
            <person name="Claverie J.M."/>
            <person name="Frickenhaus S."/>
            <person name="Gonzalez K."/>
            <person name="Herman E.K."/>
            <person name="Lin Y.C."/>
            <person name="Napier J."/>
            <person name="Ogata H."/>
            <person name="Sarno A.F."/>
            <person name="Shmutz J."/>
            <person name="Schroeder D."/>
            <person name="de Vargas C."/>
            <person name="Verret F."/>
            <person name="von Dassow P."/>
            <person name="Valentin K."/>
            <person name="Van de Peer Y."/>
            <person name="Wheeler G."/>
            <person name="Dacks J.B."/>
            <person name="Delwiche C.F."/>
            <person name="Dyhrman S.T."/>
            <person name="Glockner G."/>
            <person name="John U."/>
            <person name="Richards T."/>
            <person name="Worden A.Z."/>
            <person name="Zhang X."/>
            <person name="Grigoriev I.V."/>
            <person name="Allen A.E."/>
            <person name="Bidle K."/>
            <person name="Borodovsky M."/>
            <person name="Bowler C."/>
            <person name="Brownlee C."/>
            <person name="Cock J.M."/>
            <person name="Elias M."/>
            <person name="Gladyshev V.N."/>
            <person name="Groth M."/>
            <person name="Guda C."/>
            <person name="Hadaegh A."/>
            <person name="Iglesias-Rodriguez M.D."/>
            <person name="Jenkins J."/>
            <person name="Jones B.M."/>
            <person name="Lawson T."/>
            <person name="Leese F."/>
            <person name="Lindquist E."/>
            <person name="Lobanov A."/>
            <person name="Lomsadze A."/>
            <person name="Malik S.B."/>
            <person name="Marsh M.E."/>
            <person name="Mackinder L."/>
            <person name="Mock T."/>
            <person name="Mueller-Roeber B."/>
            <person name="Pagarete A."/>
            <person name="Parker M."/>
            <person name="Probert I."/>
            <person name="Quesneville H."/>
            <person name="Raines C."/>
            <person name="Rensing S.A."/>
            <person name="Riano-Pachon D.M."/>
            <person name="Richier S."/>
            <person name="Rokitta S."/>
            <person name="Shiraiwa Y."/>
            <person name="Soanes D.M."/>
            <person name="van der Giezen M."/>
            <person name="Wahlund T.M."/>
            <person name="Williams B."/>
            <person name="Wilson W."/>
            <person name="Wolfe G."/>
            <person name="Wurch L.L."/>
        </authorList>
    </citation>
    <scope>NUCLEOTIDE SEQUENCE</scope>
</reference>
<dbReference type="NCBIfam" id="TIGR00756">
    <property type="entry name" value="PPR"/>
    <property type="match status" value="1"/>
</dbReference>
<evidence type="ECO:0000313" key="5">
    <source>
        <dbReference type="Proteomes" id="UP000013827"/>
    </source>
</evidence>
<feature type="repeat" description="PPR" evidence="2">
    <location>
        <begin position="3"/>
        <end position="37"/>
    </location>
</feature>
<dbReference type="InterPro" id="IPR002885">
    <property type="entry name" value="PPR_rpt"/>
</dbReference>
<feature type="compositionally biased region" description="Low complexity" evidence="3">
    <location>
        <begin position="182"/>
        <end position="197"/>
    </location>
</feature>
<proteinExistence type="predicted"/>
<dbReference type="Gene3D" id="1.25.40.10">
    <property type="entry name" value="Tetratricopeptide repeat domain"/>
    <property type="match status" value="1"/>
</dbReference>
<evidence type="ECO:0000256" key="1">
    <source>
        <dbReference type="ARBA" id="ARBA00022737"/>
    </source>
</evidence>
<evidence type="ECO:0000256" key="2">
    <source>
        <dbReference type="PROSITE-ProRule" id="PRU00708"/>
    </source>
</evidence>
<accession>A0A0D3I8J1</accession>
<evidence type="ECO:0008006" key="6">
    <source>
        <dbReference type="Google" id="ProtNLM"/>
    </source>
</evidence>
<organism evidence="4 5">
    <name type="scientific">Emiliania huxleyi (strain CCMP1516)</name>
    <dbReference type="NCBI Taxonomy" id="280463"/>
    <lineage>
        <taxon>Eukaryota</taxon>
        <taxon>Haptista</taxon>
        <taxon>Haptophyta</taxon>
        <taxon>Prymnesiophyceae</taxon>
        <taxon>Isochrysidales</taxon>
        <taxon>Noelaerhabdaceae</taxon>
        <taxon>Emiliania</taxon>
    </lineage>
</organism>
<keyword evidence="1" id="KW-0677">Repeat</keyword>
<feature type="region of interest" description="Disordered" evidence="3">
    <location>
        <begin position="182"/>
        <end position="204"/>
    </location>
</feature>
<keyword evidence="5" id="KW-1185">Reference proteome</keyword>
<dbReference type="InterPro" id="IPR011990">
    <property type="entry name" value="TPR-like_helical_dom_sf"/>
</dbReference>
<reference evidence="4" key="2">
    <citation type="submission" date="2024-10" db="UniProtKB">
        <authorList>
            <consortium name="EnsemblProtists"/>
        </authorList>
    </citation>
    <scope>IDENTIFICATION</scope>
</reference>
<dbReference type="PROSITE" id="PS51375">
    <property type="entry name" value="PPR"/>
    <property type="match status" value="1"/>
</dbReference>
<dbReference type="EnsemblProtists" id="EOD07576">
    <property type="protein sequence ID" value="EOD07576"/>
    <property type="gene ID" value="EMIHUDRAFT_125082"/>
</dbReference>
<evidence type="ECO:0000313" key="4">
    <source>
        <dbReference type="EnsemblProtists" id="EOD07576"/>
    </source>
</evidence>
<dbReference type="Pfam" id="PF13041">
    <property type="entry name" value="PPR_2"/>
    <property type="match status" value="1"/>
</dbReference>
<dbReference type="PaxDb" id="2903-EOD07576"/>